<dbReference type="GO" id="GO:0006508">
    <property type="term" value="P:proteolysis"/>
    <property type="evidence" value="ECO:0007669"/>
    <property type="project" value="UniProtKB-KW"/>
</dbReference>
<keyword evidence="4 5" id="KW-0472">Membrane</keyword>
<keyword evidence="2 5" id="KW-0812">Transmembrane</keyword>
<evidence type="ECO:0000256" key="1">
    <source>
        <dbReference type="ARBA" id="ARBA00004141"/>
    </source>
</evidence>
<name>A0A939INK4_9ALTE</name>
<evidence type="ECO:0000313" key="7">
    <source>
        <dbReference type="EMBL" id="MBN7826453.1"/>
    </source>
</evidence>
<dbReference type="GO" id="GO:0004252">
    <property type="term" value="F:serine-type endopeptidase activity"/>
    <property type="evidence" value="ECO:0007669"/>
    <property type="project" value="InterPro"/>
</dbReference>
<dbReference type="EMBL" id="JAFKCV010000008">
    <property type="protein sequence ID" value="MBN7826453.1"/>
    <property type="molecule type" value="Genomic_DNA"/>
</dbReference>
<accession>A0A939INK4</accession>
<dbReference type="AlphaFoldDB" id="A0A939INK4"/>
<feature type="transmembrane region" description="Helical" evidence="5">
    <location>
        <begin position="155"/>
        <end position="174"/>
    </location>
</feature>
<dbReference type="RefSeq" id="WP_206574563.1">
    <property type="nucleotide sequence ID" value="NZ_JAFKCV010000008.1"/>
</dbReference>
<dbReference type="GO" id="GO:0016020">
    <property type="term" value="C:membrane"/>
    <property type="evidence" value="ECO:0007669"/>
    <property type="project" value="UniProtKB-SubCell"/>
</dbReference>
<dbReference type="Proteomes" id="UP000664654">
    <property type="component" value="Unassembled WGS sequence"/>
</dbReference>
<feature type="transmembrane region" description="Helical" evidence="5">
    <location>
        <begin position="50"/>
        <end position="73"/>
    </location>
</feature>
<evidence type="ECO:0000256" key="2">
    <source>
        <dbReference type="ARBA" id="ARBA00022692"/>
    </source>
</evidence>
<protein>
    <submittedName>
        <fullName evidence="7">Rhomboid family intramembrane serine protease</fullName>
    </submittedName>
</protein>
<keyword evidence="8" id="KW-1185">Reference proteome</keyword>
<evidence type="ECO:0000256" key="5">
    <source>
        <dbReference type="SAM" id="Phobius"/>
    </source>
</evidence>
<feature type="transmembrane region" description="Helical" evidence="5">
    <location>
        <begin position="131"/>
        <end position="149"/>
    </location>
</feature>
<keyword evidence="3 5" id="KW-1133">Transmembrane helix</keyword>
<feature type="domain" description="Peptidase S54 rhomboid" evidence="6">
    <location>
        <begin position="40"/>
        <end position="171"/>
    </location>
</feature>
<dbReference type="SUPFAM" id="SSF144091">
    <property type="entry name" value="Rhomboid-like"/>
    <property type="match status" value="1"/>
</dbReference>
<dbReference type="Gene3D" id="1.20.1540.10">
    <property type="entry name" value="Rhomboid-like"/>
    <property type="match status" value="1"/>
</dbReference>
<evidence type="ECO:0000259" key="6">
    <source>
        <dbReference type="Pfam" id="PF01694"/>
    </source>
</evidence>
<comment type="caution">
    <text evidence="7">The sequence shown here is derived from an EMBL/GenBank/DDBJ whole genome shotgun (WGS) entry which is preliminary data.</text>
</comment>
<evidence type="ECO:0000313" key="8">
    <source>
        <dbReference type="Proteomes" id="UP000664654"/>
    </source>
</evidence>
<feature type="transmembrane region" description="Helical" evidence="5">
    <location>
        <begin position="105"/>
        <end position="124"/>
    </location>
</feature>
<keyword evidence="7" id="KW-0645">Protease</keyword>
<proteinExistence type="predicted"/>
<dbReference type="InterPro" id="IPR022764">
    <property type="entry name" value="Peptidase_S54_rhomboid_dom"/>
</dbReference>
<dbReference type="Pfam" id="PF01694">
    <property type="entry name" value="Rhomboid"/>
    <property type="match status" value="1"/>
</dbReference>
<organism evidence="7 8">
    <name type="scientific">Bowmanella dokdonensis</name>
    <dbReference type="NCBI Taxonomy" id="751969"/>
    <lineage>
        <taxon>Bacteria</taxon>
        <taxon>Pseudomonadati</taxon>
        <taxon>Pseudomonadota</taxon>
        <taxon>Gammaproteobacteria</taxon>
        <taxon>Alteromonadales</taxon>
        <taxon>Alteromonadaceae</taxon>
        <taxon>Bowmanella</taxon>
    </lineage>
</organism>
<keyword evidence="7" id="KW-0378">Hydrolase</keyword>
<dbReference type="InterPro" id="IPR035952">
    <property type="entry name" value="Rhomboid-like_sf"/>
</dbReference>
<comment type="subcellular location">
    <subcellularLocation>
        <location evidence="1">Membrane</location>
        <topology evidence="1">Multi-pass membrane protein</topology>
    </subcellularLocation>
</comment>
<evidence type="ECO:0000256" key="3">
    <source>
        <dbReference type="ARBA" id="ARBA00022989"/>
    </source>
</evidence>
<reference evidence="7" key="1">
    <citation type="submission" date="2021-03" db="EMBL/GenBank/DDBJ databases">
        <title>novel species isolated from a fishpond in China.</title>
        <authorList>
            <person name="Lu H."/>
            <person name="Cai Z."/>
        </authorList>
    </citation>
    <scope>NUCLEOTIDE SEQUENCE</scope>
    <source>
        <strain evidence="7">JCM 30855</strain>
    </source>
</reference>
<feature type="transmembrane region" description="Helical" evidence="5">
    <location>
        <begin position="80"/>
        <end position="99"/>
    </location>
</feature>
<gene>
    <name evidence="7" type="ORF">J0A66_14555</name>
</gene>
<sequence>MSRDYKLLGWLLVSFAAVELVNFFTARTLNHLGILPREAHSLWGIVLAPWLHGSISHFLSNIVPLAVFGALMLEYGLKRYLLVSLWIIVFTGLMVWLFGRSAYHIGASGLVYGQFGFLLLAGFYHRKLVKILISVLVVVFYGSLVFGILPTQHFISWESHLFGLVSGLIAARYWNGRPVEKS</sequence>
<evidence type="ECO:0000256" key="4">
    <source>
        <dbReference type="ARBA" id="ARBA00023136"/>
    </source>
</evidence>